<evidence type="ECO:0000313" key="3">
    <source>
        <dbReference type="Proteomes" id="UP000242791"/>
    </source>
</evidence>
<comment type="caution">
    <text evidence="2">The sequence shown here is derived from an EMBL/GenBank/DDBJ whole genome shotgun (WGS) entry which is preliminary data.</text>
</comment>
<keyword evidence="3" id="KW-1185">Reference proteome</keyword>
<gene>
    <name evidence="2" type="ORF">ACJ73_03802</name>
</gene>
<dbReference type="Proteomes" id="UP000242791">
    <property type="component" value="Unassembled WGS sequence"/>
</dbReference>
<feature type="region of interest" description="Disordered" evidence="1">
    <location>
        <begin position="219"/>
        <end position="239"/>
    </location>
</feature>
<protein>
    <submittedName>
        <fullName evidence="2">Uncharacterized protein</fullName>
    </submittedName>
</protein>
<proteinExistence type="predicted"/>
<sequence length="239" mass="27772">MQKLVKQVKQRQRRISRDLNRVIQNRQLQQRRRRKRGRAMGLLDPSNPSMAQFFSSEKVQSIREQMTAAEASKKDEQVQKEDAKLQHTILREQKKADIIKQRAERDAARQAVKMQREMDKTARAAQRQVEKELRDARKAQEQKEKEERAALRLQSRLEKTKVDESKNHLPNREGRPSILQRVAKSRFQSPVRVPTDPLLEGSDDITIPTNLMAACALNLPPPKISRSGRVIKPNKHLQD</sequence>
<organism evidence="2 3">
    <name type="scientific">Blastomyces percursus</name>
    <dbReference type="NCBI Taxonomy" id="1658174"/>
    <lineage>
        <taxon>Eukaryota</taxon>
        <taxon>Fungi</taxon>
        <taxon>Dikarya</taxon>
        <taxon>Ascomycota</taxon>
        <taxon>Pezizomycotina</taxon>
        <taxon>Eurotiomycetes</taxon>
        <taxon>Eurotiomycetidae</taxon>
        <taxon>Onygenales</taxon>
        <taxon>Ajellomycetaceae</taxon>
        <taxon>Blastomyces</taxon>
    </lineage>
</organism>
<dbReference type="AlphaFoldDB" id="A0A1J9Q7S8"/>
<evidence type="ECO:0000313" key="2">
    <source>
        <dbReference type="EMBL" id="OJD24830.1"/>
    </source>
</evidence>
<feature type="region of interest" description="Disordered" evidence="1">
    <location>
        <begin position="27"/>
        <end position="48"/>
    </location>
</feature>
<feature type="compositionally biased region" description="Basic residues" evidence="1">
    <location>
        <begin position="29"/>
        <end position="38"/>
    </location>
</feature>
<reference evidence="2 3" key="1">
    <citation type="submission" date="2015-08" db="EMBL/GenBank/DDBJ databases">
        <title>Emmonsia species relationships and genome sequence.</title>
        <authorList>
            <person name="Cuomo C.A."/>
            <person name="Schwartz I.S."/>
            <person name="Kenyon C."/>
            <person name="De Hoog G.S."/>
            <person name="Govender N.P."/>
            <person name="Botha A."/>
            <person name="Moreno L."/>
            <person name="De Vries M."/>
            <person name="Munoz J.F."/>
            <person name="Stielow J.B."/>
        </authorList>
    </citation>
    <scope>NUCLEOTIDE SEQUENCE [LARGE SCALE GENOMIC DNA]</scope>
    <source>
        <strain evidence="2 3">EI222</strain>
    </source>
</reference>
<feature type="compositionally biased region" description="Basic and acidic residues" evidence="1">
    <location>
        <begin position="119"/>
        <end position="175"/>
    </location>
</feature>
<feature type="region of interest" description="Disordered" evidence="1">
    <location>
        <begin position="119"/>
        <end position="177"/>
    </location>
</feature>
<accession>A0A1J9Q7S8</accession>
<dbReference type="EMBL" id="LGTZ01000481">
    <property type="protein sequence ID" value="OJD24830.1"/>
    <property type="molecule type" value="Genomic_DNA"/>
</dbReference>
<dbReference type="VEuPathDB" id="FungiDB:ACJ73_03802"/>
<name>A0A1J9Q7S8_9EURO</name>
<evidence type="ECO:0000256" key="1">
    <source>
        <dbReference type="SAM" id="MobiDB-lite"/>
    </source>
</evidence>
<dbReference type="OrthoDB" id="4189594at2759"/>
<dbReference type="STRING" id="1658174.A0A1J9Q7S8"/>